<evidence type="ECO:0000259" key="2">
    <source>
        <dbReference type="Pfam" id="PF02517"/>
    </source>
</evidence>
<dbReference type="InterPro" id="IPR052710">
    <property type="entry name" value="CAAX_protease"/>
</dbReference>
<dbReference type="PANTHER" id="PTHR36435">
    <property type="entry name" value="SLR1288 PROTEIN"/>
    <property type="match status" value="1"/>
</dbReference>
<feature type="transmembrane region" description="Helical" evidence="1">
    <location>
        <begin position="288"/>
        <end position="306"/>
    </location>
</feature>
<evidence type="ECO:0000313" key="4">
    <source>
        <dbReference type="Proteomes" id="UP000278609"/>
    </source>
</evidence>
<dbReference type="AlphaFoldDB" id="A0A3P1XRW6"/>
<reference evidence="3 4" key="1">
    <citation type="submission" date="2018-11" db="EMBL/GenBank/DDBJ databases">
        <title>Genomes From Bacteria Associated with the Canine Oral Cavity: a Test Case for Automated Genome-Based Taxonomic Assignment.</title>
        <authorList>
            <person name="Coil D.A."/>
            <person name="Jospin G."/>
            <person name="Darling A.E."/>
            <person name="Wallis C."/>
            <person name="Davis I.J."/>
            <person name="Harris S."/>
            <person name="Eisen J.A."/>
            <person name="Holcombe L.J."/>
            <person name="O'Flynn C."/>
        </authorList>
    </citation>
    <scope>NUCLEOTIDE SEQUENCE [LARGE SCALE GENOMIC DNA]</scope>
    <source>
        <strain evidence="3 4">OH2617_COT-023</strain>
    </source>
</reference>
<keyword evidence="3" id="KW-0645">Protease</keyword>
<keyword evidence="1" id="KW-1133">Transmembrane helix</keyword>
<keyword evidence="3" id="KW-0378">Hydrolase</keyword>
<dbReference type="GO" id="GO:0080120">
    <property type="term" value="P:CAAX-box protein maturation"/>
    <property type="evidence" value="ECO:0007669"/>
    <property type="project" value="UniProtKB-ARBA"/>
</dbReference>
<keyword evidence="1" id="KW-0812">Transmembrane</keyword>
<keyword evidence="1" id="KW-0472">Membrane</keyword>
<dbReference type="EMBL" id="RQYS01000038">
    <property type="protein sequence ID" value="RRD59653.1"/>
    <property type="molecule type" value="Genomic_DNA"/>
</dbReference>
<sequence length="318" mass="35749">MDNFRCSSKRRGRKLFFYTFVSMKGIFADRGTGFQAGVLLITMMVGYLLASLFYASILLIMGEDDKTHLPPGILLEMQFVGSVTAFLIPALVTAFLCSDDPRRFLHIKSIPNIRIWYLVGGMTMLLLPFVSLISILNAQMELPDALAPIENRMRETQQAADALVRQMLSGSNTLLPFSLLVMAVGASVTEEFFFRGTLFSLLRKKISNPHVLIWIVTALFSALHFQFYGFLPRMLLGAYLGYLIYWCRSIWMPVFAHIINNAFAIIGISGGGKSENTLTPDVSPERVRMLAISSIVGLALFVVLTIRMKRLLRKQRET</sequence>
<protein>
    <submittedName>
        <fullName evidence="3">CPBP family intramembrane metalloprotease</fullName>
    </submittedName>
</protein>
<comment type="caution">
    <text evidence="3">The sequence shown here is derived from an EMBL/GenBank/DDBJ whole genome shotgun (WGS) entry which is preliminary data.</text>
</comment>
<feature type="domain" description="CAAX prenyl protease 2/Lysostaphin resistance protein A-like" evidence="2">
    <location>
        <begin position="175"/>
        <end position="263"/>
    </location>
</feature>
<dbReference type="InterPro" id="IPR003675">
    <property type="entry name" value="Rce1/LyrA-like_dom"/>
</dbReference>
<feature type="transmembrane region" description="Helical" evidence="1">
    <location>
        <begin position="115"/>
        <end position="136"/>
    </location>
</feature>
<dbReference type="Proteomes" id="UP000278609">
    <property type="component" value="Unassembled WGS sequence"/>
</dbReference>
<name>A0A3P1XRW6_TANFO</name>
<dbReference type="GO" id="GO:0004175">
    <property type="term" value="F:endopeptidase activity"/>
    <property type="evidence" value="ECO:0007669"/>
    <property type="project" value="UniProtKB-ARBA"/>
</dbReference>
<proteinExistence type="predicted"/>
<feature type="transmembrane region" description="Helical" evidence="1">
    <location>
        <begin position="211"/>
        <end position="231"/>
    </location>
</feature>
<feature type="transmembrane region" description="Helical" evidence="1">
    <location>
        <begin position="38"/>
        <end position="61"/>
    </location>
</feature>
<feature type="transmembrane region" description="Helical" evidence="1">
    <location>
        <begin position="73"/>
        <end position="95"/>
    </location>
</feature>
<dbReference type="PANTHER" id="PTHR36435:SF1">
    <property type="entry name" value="CAAX AMINO TERMINAL PROTEASE FAMILY PROTEIN"/>
    <property type="match status" value="1"/>
</dbReference>
<feature type="transmembrane region" description="Helical" evidence="1">
    <location>
        <begin position="243"/>
        <end position="268"/>
    </location>
</feature>
<dbReference type="GO" id="GO:0008237">
    <property type="term" value="F:metallopeptidase activity"/>
    <property type="evidence" value="ECO:0007669"/>
    <property type="project" value="UniProtKB-KW"/>
</dbReference>
<gene>
    <name evidence="3" type="ORF">EII40_09165</name>
</gene>
<dbReference type="GO" id="GO:0006508">
    <property type="term" value="P:proteolysis"/>
    <property type="evidence" value="ECO:0007669"/>
    <property type="project" value="UniProtKB-KW"/>
</dbReference>
<accession>A0A3P1XRW6</accession>
<evidence type="ECO:0000256" key="1">
    <source>
        <dbReference type="SAM" id="Phobius"/>
    </source>
</evidence>
<dbReference type="OrthoDB" id="1523022at2"/>
<evidence type="ECO:0000313" key="3">
    <source>
        <dbReference type="EMBL" id="RRD59653.1"/>
    </source>
</evidence>
<organism evidence="3 4">
    <name type="scientific">Tannerella forsythia</name>
    <name type="common">Bacteroides forsythus</name>
    <dbReference type="NCBI Taxonomy" id="28112"/>
    <lineage>
        <taxon>Bacteria</taxon>
        <taxon>Pseudomonadati</taxon>
        <taxon>Bacteroidota</taxon>
        <taxon>Bacteroidia</taxon>
        <taxon>Bacteroidales</taxon>
        <taxon>Tannerellaceae</taxon>
        <taxon>Tannerella</taxon>
    </lineage>
</organism>
<feature type="transmembrane region" description="Helical" evidence="1">
    <location>
        <begin position="174"/>
        <end position="199"/>
    </location>
</feature>
<keyword evidence="3" id="KW-0482">Metalloprotease</keyword>
<dbReference type="Pfam" id="PF02517">
    <property type="entry name" value="Rce1-like"/>
    <property type="match status" value="1"/>
</dbReference>